<dbReference type="PROSITE" id="PS51194">
    <property type="entry name" value="HELICASE_CTER"/>
    <property type="match status" value="1"/>
</dbReference>
<evidence type="ECO:0000259" key="18">
    <source>
        <dbReference type="PROSITE" id="PS51194"/>
    </source>
</evidence>
<evidence type="ECO:0000256" key="12">
    <source>
        <dbReference type="ARBA" id="ARBA00034617"/>
    </source>
</evidence>
<keyword evidence="6 15" id="KW-0347">Helicase</keyword>
<evidence type="ECO:0000256" key="15">
    <source>
        <dbReference type="RuleBase" id="RU363016"/>
    </source>
</evidence>
<evidence type="ECO:0000256" key="4">
    <source>
        <dbReference type="ARBA" id="ARBA00022763"/>
    </source>
</evidence>
<dbReference type="PANTHER" id="PTHR47964">
    <property type="entry name" value="ATP-DEPENDENT DNA HELICASE HOMOLOG RECG, CHLOROPLASTIC"/>
    <property type="match status" value="1"/>
</dbReference>
<dbReference type="GO" id="GO:0003677">
    <property type="term" value="F:DNA binding"/>
    <property type="evidence" value="ECO:0007669"/>
    <property type="project" value="UniProtKB-KW"/>
</dbReference>
<dbReference type="PROSITE" id="PS51192">
    <property type="entry name" value="HELICASE_ATP_BIND_1"/>
    <property type="match status" value="1"/>
</dbReference>
<dbReference type="EMBL" id="BJNV01000032">
    <property type="protein sequence ID" value="GEC96032.1"/>
    <property type="molecule type" value="Genomic_DNA"/>
</dbReference>
<dbReference type="Proteomes" id="UP000318422">
    <property type="component" value="Unassembled WGS sequence"/>
</dbReference>
<dbReference type="InterPro" id="IPR004609">
    <property type="entry name" value="ATP-dep_DNA_helicase_RecG"/>
</dbReference>
<dbReference type="GO" id="GO:0006310">
    <property type="term" value="P:DNA recombination"/>
    <property type="evidence" value="ECO:0007669"/>
    <property type="project" value="UniProtKB-UniRule"/>
</dbReference>
<dbReference type="InterPro" id="IPR033454">
    <property type="entry name" value="RecG_wedge"/>
</dbReference>
<dbReference type="Pfam" id="PF00271">
    <property type="entry name" value="Helicase_C"/>
    <property type="match status" value="1"/>
</dbReference>
<evidence type="ECO:0000256" key="1">
    <source>
        <dbReference type="ARBA" id="ARBA00007504"/>
    </source>
</evidence>
<comment type="caution">
    <text evidence="19">The sequence shown here is derived from an EMBL/GenBank/DDBJ whole genome shotgun (WGS) entry which is preliminary data.</text>
</comment>
<dbReference type="NCBIfam" id="NF008163">
    <property type="entry name" value="PRK10917.1-1"/>
    <property type="match status" value="1"/>
</dbReference>
<evidence type="ECO:0000256" key="9">
    <source>
        <dbReference type="ARBA" id="ARBA00023172"/>
    </source>
</evidence>
<evidence type="ECO:0000259" key="17">
    <source>
        <dbReference type="PROSITE" id="PS51192"/>
    </source>
</evidence>
<evidence type="ECO:0000256" key="10">
    <source>
        <dbReference type="ARBA" id="ARBA00023204"/>
    </source>
</evidence>
<name>A0A4Y4CV95_ZOORA</name>
<dbReference type="InterPro" id="IPR047112">
    <property type="entry name" value="RecG/Mfd"/>
</dbReference>
<dbReference type="InterPro" id="IPR027417">
    <property type="entry name" value="P-loop_NTPase"/>
</dbReference>
<keyword evidence="11" id="KW-0413">Isomerase</keyword>
<keyword evidence="5 15" id="KW-0378">Hydrolase</keyword>
<dbReference type="Pfam" id="PF17191">
    <property type="entry name" value="RecG_wedge"/>
    <property type="match status" value="1"/>
</dbReference>
<sequence length="702" mass="76687">MSELVEPAGTAPAEPAPAAPKKPAHRGWPGVGPQLAERLAKIDVFSPADLILHLPLRYEDETRLTMLADVRPGVPAQCEVEVLSCEVTPPPRRQLVARARDASGEVMLRFVHFYPQQQKQLAAGSRLRIFGELRDGFFGAEMIHPRLKPVAAGEPLPESLTPVYPTTAGLAQSALRKLIAGAMRHNGVRDELPEALRRNLNLPALPEALHLLHAPPPSVALIDIEDRGHPAWQRIKLDELLAQQISLRRAYAARRAKNAPGLPLRDTLTRDLLGQLPFALTGAQARAFAEIARDLASDHPMQRLLQGDVGSGKTCVAALAMLQAAENGRQAVLMAPTEILAEQHFRKLTDWLTPLGLEVAWLSGSRKKKEREATLARLAAGEILLAVGTHALIEDPVTLPGLALAVVDEQHRFGVRQRLALREKGQAGESPHMLMMSATPIPRTLAMSYYADLDVSVLDELPPGRTPIVTKLVAEARREEVIRRVHDACIEGRQAYWVCPLIEESEALQLKTAEETYEMLSAALPDLPVGLVHGRLKNDVKSAMMDAFVSGQLKVLVATTVIEVGVDVPNASLMVIEHAERFGLAQLHQLRGRVGRGAHQSACILIFAQPLSQAGRERLKAIYEHTDGFVIAREDLRIRGPGEFIGARQSGVPLLRYADLEEDAALVDIARGLAEEILRDAPRVADAITARWFGGRANLLKA</sequence>
<dbReference type="GO" id="GO:0043138">
    <property type="term" value="F:3'-5' DNA helicase activity"/>
    <property type="evidence" value="ECO:0007669"/>
    <property type="project" value="UniProtKB-EC"/>
</dbReference>
<keyword evidence="3 15" id="KW-0547">Nucleotide-binding</keyword>
<dbReference type="NCBIfam" id="TIGR00643">
    <property type="entry name" value="recG"/>
    <property type="match status" value="1"/>
</dbReference>
<dbReference type="EC" id="5.6.2.4" evidence="13 15"/>
<evidence type="ECO:0000256" key="16">
    <source>
        <dbReference type="SAM" id="MobiDB-lite"/>
    </source>
</evidence>
<reference evidence="19 20" key="1">
    <citation type="submission" date="2019-06" db="EMBL/GenBank/DDBJ databases">
        <title>Whole genome shotgun sequence of Zoogloea ramigera NBRC 15342.</title>
        <authorList>
            <person name="Hosoyama A."/>
            <person name="Uohara A."/>
            <person name="Ohji S."/>
            <person name="Ichikawa N."/>
        </authorList>
    </citation>
    <scope>NUCLEOTIDE SEQUENCE [LARGE SCALE GENOMIC DNA]</scope>
    <source>
        <strain evidence="19 20">NBRC 15342</strain>
    </source>
</reference>
<evidence type="ECO:0000256" key="3">
    <source>
        <dbReference type="ARBA" id="ARBA00022741"/>
    </source>
</evidence>
<dbReference type="NCBIfam" id="NF008165">
    <property type="entry name" value="PRK10917.1-3"/>
    <property type="match status" value="1"/>
</dbReference>
<keyword evidence="4 15" id="KW-0227">DNA damage</keyword>
<dbReference type="SUPFAM" id="SSF52540">
    <property type="entry name" value="P-loop containing nucleoside triphosphate hydrolases"/>
    <property type="match status" value="2"/>
</dbReference>
<dbReference type="CDD" id="cd17992">
    <property type="entry name" value="DEXHc_RecG"/>
    <property type="match status" value="1"/>
</dbReference>
<feature type="compositionally biased region" description="Low complexity" evidence="16">
    <location>
        <begin position="1"/>
        <end position="13"/>
    </location>
</feature>
<feature type="domain" description="Helicase C-terminal" evidence="18">
    <location>
        <begin position="491"/>
        <end position="642"/>
    </location>
</feature>
<evidence type="ECO:0000256" key="14">
    <source>
        <dbReference type="ARBA" id="ARBA00048988"/>
    </source>
</evidence>
<keyword evidence="10 15" id="KW-0234">DNA repair</keyword>
<dbReference type="InterPro" id="IPR014001">
    <property type="entry name" value="Helicase_ATP-bd"/>
</dbReference>
<dbReference type="GO" id="GO:0006281">
    <property type="term" value="P:DNA repair"/>
    <property type="evidence" value="ECO:0007669"/>
    <property type="project" value="UniProtKB-UniRule"/>
</dbReference>
<dbReference type="CDD" id="cd04488">
    <property type="entry name" value="RecG_wedge_OBF"/>
    <property type="match status" value="1"/>
</dbReference>
<evidence type="ECO:0000256" key="8">
    <source>
        <dbReference type="ARBA" id="ARBA00023125"/>
    </source>
</evidence>
<keyword evidence="9 15" id="KW-0233">DNA recombination</keyword>
<evidence type="ECO:0000256" key="7">
    <source>
        <dbReference type="ARBA" id="ARBA00022840"/>
    </source>
</evidence>
<keyword evidence="8" id="KW-0238">DNA-binding</keyword>
<dbReference type="PANTHER" id="PTHR47964:SF1">
    <property type="entry name" value="ATP-DEPENDENT DNA HELICASE HOMOLOG RECG, CHLOROPLASTIC"/>
    <property type="match status" value="1"/>
</dbReference>
<evidence type="ECO:0000313" key="20">
    <source>
        <dbReference type="Proteomes" id="UP000318422"/>
    </source>
</evidence>
<keyword evidence="20" id="KW-1185">Reference proteome</keyword>
<evidence type="ECO:0000256" key="5">
    <source>
        <dbReference type="ARBA" id="ARBA00022801"/>
    </source>
</evidence>
<dbReference type="InterPro" id="IPR011545">
    <property type="entry name" value="DEAD/DEAH_box_helicase_dom"/>
</dbReference>
<gene>
    <name evidence="19" type="primary">recG</name>
    <name evidence="19" type="ORF">ZRA01_21050</name>
</gene>
<evidence type="ECO:0000256" key="6">
    <source>
        <dbReference type="ARBA" id="ARBA00022806"/>
    </source>
</evidence>
<comment type="catalytic activity">
    <reaction evidence="14 15">
        <text>ATP + H2O = ADP + phosphate + H(+)</text>
        <dbReference type="Rhea" id="RHEA:13065"/>
        <dbReference type="ChEBI" id="CHEBI:15377"/>
        <dbReference type="ChEBI" id="CHEBI:15378"/>
        <dbReference type="ChEBI" id="CHEBI:30616"/>
        <dbReference type="ChEBI" id="CHEBI:43474"/>
        <dbReference type="ChEBI" id="CHEBI:456216"/>
        <dbReference type="EC" id="5.6.2.4"/>
    </reaction>
</comment>
<proteinExistence type="inferred from homology"/>
<keyword evidence="7 15" id="KW-0067">ATP-binding</keyword>
<dbReference type="GO" id="GO:0016887">
    <property type="term" value="F:ATP hydrolysis activity"/>
    <property type="evidence" value="ECO:0007669"/>
    <property type="project" value="RHEA"/>
</dbReference>
<comment type="function">
    <text evidence="15">Plays a critical role in recombination and DNA repair. Helps process Holliday junction intermediates to mature products by catalyzing branch migration. Has replication fork regression activity, unwinds stalled or blocked replication forks to make a HJ that can be resolved. Has a DNA unwinding activity characteristic of a DNA helicase with 3'-5' polarity.</text>
</comment>
<dbReference type="GO" id="GO:0005524">
    <property type="term" value="F:ATP binding"/>
    <property type="evidence" value="ECO:0007669"/>
    <property type="project" value="UniProtKB-KW"/>
</dbReference>
<dbReference type="NCBIfam" id="NF008168">
    <property type="entry name" value="PRK10917.2-2"/>
    <property type="match status" value="1"/>
</dbReference>
<evidence type="ECO:0000256" key="2">
    <source>
        <dbReference type="ARBA" id="ARBA00017846"/>
    </source>
</evidence>
<dbReference type="InterPro" id="IPR045562">
    <property type="entry name" value="RecG_dom3_C"/>
</dbReference>
<accession>A0A4Y4CV95</accession>
<evidence type="ECO:0000256" key="13">
    <source>
        <dbReference type="ARBA" id="ARBA00034808"/>
    </source>
</evidence>
<dbReference type="SUPFAM" id="SSF50249">
    <property type="entry name" value="Nucleic acid-binding proteins"/>
    <property type="match status" value="1"/>
</dbReference>
<dbReference type="InterPro" id="IPR001650">
    <property type="entry name" value="Helicase_C-like"/>
</dbReference>
<protein>
    <recommendedName>
        <fullName evidence="2 15">ATP-dependent DNA helicase RecG</fullName>
        <ecNumber evidence="13 15">5.6.2.4</ecNumber>
    </recommendedName>
</protein>
<organism evidence="19 20">
    <name type="scientific">Zoogloea ramigera</name>
    <dbReference type="NCBI Taxonomy" id="350"/>
    <lineage>
        <taxon>Bacteria</taxon>
        <taxon>Pseudomonadati</taxon>
        <taxon>Pseudomonadota</taxon>
        <taxon>Betaproteobacteria</taxon>
        <taxon>Rhodocyclales</taxon>
        <taxon>Zoogloeaceae</taxon>
        <taxon>Zoogloea</taxon>
    </lineage>
</organism>
<evidence type="ECO:0000313" key="19">
    <source>
        <dbReference type="EMBL" id="GEC96032.1"/>
    </source>
</evidence>
<comment type="catalytic activity">
    <reaction evidence="12 15">
        <text>Couples ATP hydrolysis with the unwinding of duplex DNA by translocating in the 3'-5' direction.</text>
        <dbReference type="EC" id="5.6.2.4"/>
    </reaction>
</comment>
<dbReference type="FunFam" id="3.40.50.300:FF:000391">
    <property type="entry name" value="ATP-dependent DNA helicase RecG"/>
    <property type="match status" value="1"/>
</dbReference>
<dbReference type="Pfam" id="PF00270">
    <property type="entry name" value="DEAD"/>
    <property type="match status" value="1"/>
</dbReference>
<dbReference type="SMART" id="SM00487">
    <property type="entry name" value="DEXDc"/>
    <property type="match status" value="1"/>
</dbReference>
<comment type="similarity">
    <text evidence="1 15">Belongs to the helicase family. RecG subfamily.</text>
</comment>
<dbReference type="NCBIfam" id="NF008166">
    <property type="entry name" value="PRK10917.1-4"/>
    <property type="match status" value="1"/>
</dbReference>
<dbReference type="Pfam" id="PF19833">
    <property type="entry name" value="RecG_dom3_C"/>
    <property type="match status" value="1"/>
</dbReference>
<feature type="region of interest" description="Disordered" evidence="16">
    <location>
        <begin position="1"/>
        <end position="30"/>
    </location>
</feature>
<dbReference type="AlphaFoldDB" id="A0A4Y4CV95"/>
<dbReference type="SMART" id="SM00490">
    <property type="entry name" value="HELICc"/>
    <property type="match status" value="1"/>
</dbReference>
<dbReference type="Gene3D" id="3.40.50.300">
    <property type="entry name" value="P-loop containing nucleotide triphosphate hydrolases"/>
    <property type="match status" value="2"/>
</dbReference>
<feature type="domain" description="Helicase ATP-binding" evidence="17">
    <location>
        <begin position="294"/>
        <end position="458"/>
    </location>
</feature>
<evidence type="ECO:0000256" key="11">
    <source>
        <dbReference type="ARBA" id="ARBA00023235"/>
    </source>
</evidence>
<dbReference type="InterPro" id="IPR012340">
    <property type="entry name" value="NA-bd_OB-fold"/>
</dbReference>